<comment type="caution">
    <text evidence="1">The sequence shown here is derived from an EMBL/GenBank/DDBJ whole genome shotgun (WGS) entry which is preliminary data.</text>
</comment>
<name>A0AAV3NQZ6_LITER</name>
<dbReference type="AlphaFoldDB" id="A0AAV3NQZ6"/>
<reference evidence="1 2" key="1">
    <citation type="submission" date="2024-01" db="EMBL/GenBank/DDBJ databases">
        <title>The complete chloroplast genome sequence of Lithospermum erythrorhizon: insights into the phylogenetic relationship among Boraginaceae species and the maternal lineages of purple gromwells.</title>
        <authorList>
            <person name="Okada T."/>
            <person name="Watanabe K."/>
        </authorList>
    </citation>
    <scope>NUCLEOTIDE SEQUENCE [LARGE SCALE GENOMIC DNA]</scope>
</reference>
<organism evidence="1 2">
    <name type="scientific">Lithospermum erythrorhizon</name>
    <name type="common">Purple gromwell</name>
    <name type="synonym">Lithospermum officinale var. erythrorhizon</name>
    <dbReference type="NCBI Taxonomy" id="34254"/>
    <lineage>
        <taxon>Eukaryota</taxon>
        <taxon>Viridiplantae</taxon>
        <taxon>Streptophyta</taxon>
        <taxon>Embryophyta</taxon>
        <taxon>Tracheophyta</taxon>
        <taxon>Spermatophyta</taxon>
        <taxon>Magnoliopsida</taxon>
        <taxon>eudicotyledons</taxon>
        <taxon>Gunneridae</taxon>
        <taxon>Pentapetalae</taxon>
        <taxon>asterids</taxon>
        <taxon>lamiids</taxon>
        <taxon>Boraginales</taxon>
        <taxon>Boraginaceae</taxon>
        <taxon>Boraginoideae</taxon>
        <taxon>Lithospermeae</taxon>
        <taxon>Lithospermum</taxon>
    </lineage>
</organism>
<gene>
    <name evidence="1" type="ORF">LIER_02840</name>
</gene>
<accession>A0AAV3NQZ6</accession>
<keyword evidence="2" id="KW-1185">Reference proteome</keyword>
<protein>
    <submittedName>
        <fullName evidence="1">Uncharacterized protein</fullName>
    </submittedName>
</protein>
<sequence>MLDAEDTKKILAIPLSRYDIHNKLVWHHTKCGIYLTSSGYNNAKDLKKIGELRSKPVGESSKRIGDGNL</sequence>
<dbReference type="EMBL" id="BAABME010000324">
    <property type="protein sequence ID" value="GAA0141775.1"/>
    <property type="molecule type" value="Genomic_DNA"/>
</dbReference>
<evidence type="ECO:0000313" key="2">
    <source>
        <dbReference type="Proteomes" id="UP001454036"/>
    </source>
</evidence>
<evidence type="ECO:0000313" key="1">
    <source>
        <dbReference type="EMBL" id="GAA0141775.1"/>
    </source>
</evidence>
<proteinExistence type="predicted"/>
<dbReference type="Proteomes" id="UP001454036">
    <property type="component" value="Unassembled WGS sequence"/>
</dbReference>